<keyword evidence="1" id="KW-1133">Transmembrane helix</keyword>
<evidence type="ECO:0000256" key="1">
    <source>
        <dbReference type="SAM" id="Phobius"/>
    </source>
</evidence>
<sequence>MHPTHNEGQRKSTAKAILAKIMRNETQVLFVDAARYWSRGAYAVSVVDAHGSLVNTATVVTNFTHEAEEMAIAVALQGCTGASIIYSDSRRAIRTSSAALVSSKTATVVNKLCYQERGEDNFPSSHIRWFPAHMENISGSPSCNPNERADQLARELTFRVCGRPPRFNVACRNLDNKDPLVSYHELTSHHRTLSTGSHLGGAAGLIGGAFGTTFFLLRT</sequence>
<dbReference type="AlphaFoldDB" id="A0A9D4PPU7"/>
<gene>
    <name evidence="2" type="ORF">HPB52_003117</name>
</gene>
<evidence type="ECO:0000313" key="2">
    <source>
        <dbReference type="EMBL" id="KAH7950909.1"/>
    </source>
</evidence>
<evidence type="ECO:0008006" key="4">
    <source>
        <dbReference type="Google" id="ProtNLM"/>
    </source>
</evidence>
<dbReference type="InterPro" id="IPR036397">
    <property type="entry name" value="RNaseH_sf"/>
</dbReference>
<dbReference type="Proteomes" id="UP000821837">
    <property type="component" value="Chromosome 5"/>
</dbReference>
<organism evidence="2 3">
    <name type="scientific">Rhipicephalus sanguineus</name>
    <name type="common">Brown dog tick</name>
    <name type="synonym">Ixodes sanguineus</name>
    <dbReference type="NCBI Taxonomy" id="34632"/>
    <lineage>
        <taxon>Eukaryota</taxon>
        <taxon>Metazoa</taxon>
        <taxon>Ecdysozoa</taxon>
        <taxon>Arthropoda</taxon>
        <taxon>Chelicerata</taxon>
        <taxon>Arachnida</taxon>
        <taxon>Acari</taxon>
        <taxon>Parasitiformes</taxon>
        <taxon>Ixodida</taxon>
        <taxon>Ixodoidea</taxon>
        <taxon>Ixodidae</taxon>
        <taxon>Rhipicephalinae</taxon>
        <taxon>Rhipicephalus</taxon>
        <taxon>Rhipicephalus</taxon>
    </lineage>
</organism>
<reference evidence="2" key="2">
    <citation type="submission" date="2021-09" db="EMBL/GenBank/DDBJ databases">
        <authorList>
            <person name="Jia N."/>
            <person name="Wang J."/>
            <person name="Shi W."/>
            <person name="Du L."/>
            <person name="Sun Y."/>
            <person name="Zhan W."/>
            <person name="Jiang J."/>
            <person name="Wang Q."/>
            <person name="Zhang B."/>
            <person name="Ji P."/>
            <person name="Sakyi L.B."/>
            <person name="Cui X."/>
            <person name="Yuan T."/>
            <person name="Jiang B."/>
            <person name="Yang W."/>
            <person name="Lam T.T.-Y."/>
            <person name="Chang Q."/>
            <person name="Ding S."/>
            <person name="Wang X."/>
            <person name="Zhu J."/>
            <person name="Ruan X."/>
            <person name="Zhao L."/>
            <person name="Wei J."/>
            <person name="Que T."/>
            <person name="Du C."/>
            <person name="Cheng J."/>
            <person name="Dai P."/>
            <person name="Han X."/>
            <person name="Huang E."/>
            <person name="Gao Y."/>
            <person name="Liu J."/>
            <person name="Shao H."/>
            <person name="Ye R."/>
            <person name="Li L."/>
            <person name="Wei W."/>
            <person name="Wang X."/>
            <person name="Wang C."/>
            <person name="Huo Q."/>
            <person name="Li W."/>
            <person name="Guo W."/>
            <person name="Chen H."/>
            <person name="Chen S."/>
            <person name="Zhou L."/>
            <person name="Zhou L."/>
            <person name="Ni X."/>
            <person name="Tian J."/>
            <person name="Zhou Y."/>
            <person name="Sheng Y."/>
            <person name="Liu T."/>
            <person name="Pan Y."/>
            <person name="Xia L."/>
            <person name="Li J."/>
            <person name="Zhao F."/>
            <person name="Cao W."/>
        </authorList>
    </citation>
    <scope>NUCLEOTIDE SEQUENCE</scope>
    <source>
        <strain evidence="2">Rsan-2018</strain>
        <tissue evidence="2">Larvae</tissue>
    </source>
</reference>
<accession>A0A9D4PPU7</accession>
<feature type="transmembrane region" description="Helical" evidence="1">
    <location>
        <begin position="199"/>
        <end position="217"/>
    </location>
</feature>
<comment type="caution">
    <text evidence="2">The sequence shown here is derived from an EMBL/GenBank/DDBJ whole genome shotgun (WGS) entry which is preliminary data.</text>
</comment>
<name>A0A9D4PPU7_RHISA</name>
<keyword evidence="1" id="KW-0472">Membrane</keyword>
<reference evidence="2" key="1">
    <citation type="journal article" date="2020" name="Cell">
        <title>Large-Scale Comparative Analyses of Tick Genomes Elucidate Their Genetic Diversity and Vector Capacities.</title>
        <authorList>
            <consortium name="Tick Genome and Microbiome Consortium (TIGMIC)"/>
            <person name="Jia N."/>
            <person name="Wang J."/>
            <person name="Shi W."/>
            <person name="Du L."/>
            <person name="Sun Y."/>
            <person name="Zhan W."/>
            <person name="Jiang J.F."/>
            <person name="Wang Q."/>
            <person name="Zhang B."/>
            <person name="Ji P."/>
            <person name="Bell-Sakyi L."/>
            <person name="Cui X.M."/>
            <person name="Yuan T.T."/>
            <person name="Jiang B.G."/>
            <person name="Yang W.F."/>
            <person name="Lam T.T."/>
            <person name="Chang Q.C."/>
            <person name="Ding S.J."/>
            <person name="Wang X.J."/>
            <person name="Zhu J.G."/>
            <person name="Ruan X.D."/>
            <person name="Zhao L."/>
            <person name="Wei J.T."/>
            <person name="Ye R.Z."/>
            <person name="Que T.C."/>
            <person name="Du C.H."/>
            <person name="Zhou Y.H."/>
            <person name="Cheng J.X."/>
            <person name="Dai P.F."/>
            <person name="Guo W.B."/>
            <person name="Han X.H."/>
            <person name="Huang E.J."/>
            <person name="Li L.F."/>
            <person name="Wei W."/>
            <person name="Gao Y.C."/>
            <person name="Liu J.Z."/>
            <person name="Shao H.Z."/>
            <person name="Wang X."/>
            <person name="Wang C.C."/>
            <person name="Yang T.C."/>
            <person name="Huo Q.B."/>
            <person name="Li W."/>
            <person name="Chen H.Y."/>
            <person name="Chen S.E."/>
            <person name="Zhou L.G."/>
            <person name="Ni X.B."/>
            <person name="Tian J.H."/>
            <person name="Sheng Y."/>
            <person name="Liu T."/>
            <person name="Pan Y.S."/>
            <person name="Xia L.Y."/>
            <person name="Li J."/>
            <person name="Zhao F."/>
            <person name="Cao W.C."/>
        </authorList>
    </citation>
    <scope>NUCLEOTIDE SEQUENCE</scope>
    <source>
        <strain evidence="2">Rsan-2018</strain>
    </source>
</reference>
<dbReference type="InterPro" id="IPR012337">
    <property type="entry name" value="RNaseH-like_sf"/>
</dbReference>
<dbReference type="GO" id="GO:0003676">
    <property type="term" value="F:nucleic acid binding"/>
    <property type="evidence" value="ECO:0007669"/>
    <property type="project" value="InterPro"/>
</dbReference>
<proteinExistence type="predicted"/>
<dbReference type="EMBL" id="JABSTV010001251">
    <property type="protein sequence ID" value="KAH7950909.1"/>
    <property type="molecule type" value="Genomic_DNA"/>
</dbReference>
<keyword evidence="3" id="KW-1185">Reference proteome</keyword>
<keyword evidence="1" id="KW-0812">Transmembrane</keyword>
<protein>
    <recommendedName>
        <fullName evidence="4">Tick transposon</fullName>
    </recommendedName>
</protein>
<evidence type="ECO:0000313" key="3">
    <source>
        <dbReference type="Proteomes" id="UP000821837"/>
    </source>
</evidence>
<dbReference type="Gene3D" id="3.30.420.10">
    <property type="entry name" value="Ribonuclease H-like superfamily/Ribonuclease H"/>
    <property type="match status" value="1"/>
</dbReference>
<dbReference type="SUPFAM" id="SSF53098">
    <property type="entry name" value="Ribonuclease H-like"/>
    <property type="match status" value="1"/>
</dbReference>